<protein>
    <submittedName>
        <fullName evidence="1">Uncharacterized protein</fullName>
    </submittedName>
</protein>
<comment type="caution">
    <text evidence="1">The sequence shown here is derived from an EMBL/GenBank/DDBJ whole genome shotgun (WGS) entry which is preliminary data.</text>
</comment>
<evidence type="ECO:0000313" key="2">
    <source>
        <dbReference type="Proteomes" id="UP000315289"/>
    </source>
</evidence>
<reference evidence="1 2" key="1">
    <citation type="journal article" date="2019" name="Front. Microbiol.">
        <title>Ammonia Oxidation by the Arctic Terrestrial Thaumarchaeote Candidatus Nitrosocosmicus arcticus Is Stimulated by Increasing Temperatures.</title>
        <authorList>
            <person name="Alves R.J.E."/>
            <person name="Kerou M."/>
            <person name="Zappe A."/>
            <person name="Bittner R."/>
            <person name="Abby S.S."/>
            <person name="Schmidt H.A."/>
            <person name="Pfeifer K."/>
            <person name="Schleper C."/>
        </authorList>
    </citation>
    <scope>NUCLEOTIDE SEQUENCE [LARGE SCALE GENOMIC DNA]</scope>
    <source>
        <strain evidence="1 2">Kfb</strain>
    </source>
</reference>
<keyword evidence="2" id="KW-1185">Reference proteome</keyword>
<dbReference type="RefSeq" id="WP_186434251.1">
    <property type="nucleotide sequence ID" value="NZ_ML675588.1"/>
</dbReference>
<dbReference type="AlphaFoldDB" id="A0A557SSV4"/>
<dbReference type="Proteomes" id="UP000315289">
    <property type="component" value="Unassembled WGS sequence"/>
</dbReference>
<name>A0A557SSV4_9ARCH</name>
<accession>A0A557SSV4</accession>
<gene>
    <name evidence="1" type="ORF">NARC_130013</name>
</gene>
<evidence type="ECO:0000313" key="1">
    <source>
        <dbReference type="EMBL" id="TVP39674.1"/>
    </source>
</evidence>
<dbReference type="EMBL" id="VOAH01000013">
    <property type="protein sequence ID" value="TVP39674.1"/>
    <property type="molecule type" value="Genomic_DNA"/>
</dbReference>
<organism evidence="1 2">
    <name type="scientific">Candidatus Nitrosocosmicus arcticus</name>
    <dbReference type="NCBI Taxonomy" id="2035267"/>
    <lineage>
        <taxon>Archaea</taxon>
        <taxon>Nitrososphaerota</taxon>
        <taxon>Nitrososphaeria</taxon>
        <taxon>Nitrososphaerales</taxon>
        <taxon>Nitrososphaeraceae</taxon>
        <taxon>Candidatus Nitrosocosmicus</taxon>
    </lineage>
</organism>
<sequence>MNSERAYYIEENGCLAPPPGVDYQTEIILDGCHPTNPTTETTDPPK</sequence>
<proteinExistence type="predicted"/>